<feature type="region of interest" description="Disordered" evidence="1">
    <location>
        <begin position="220"/>
        <end position="278"/>
    </location>
</feature>
<evidence type="ECO:0000313" key="2">
    <source>
        <dbReference type="EMBL" id="TSI17704.1"/>
    </source>
</evidence>
<gene>
    <name evidence="2" type="ORF">FO013_05760</name>
</gene>
<evidence type="ECO:0000256" key="1">
    <source>
        <dbReference type="SAM" id="MobiDB-lite"/>
    </source>
</evidence>
<sequence>MTWELQAPISDDIHRLVNAQGQTLWGVAHGGFDADHPDALGIAEVDLPTGSTSLLLVKPLAGGLVLDAVRSYQGLVEGELATLFLGIVDELQGSSHAQSRLCLDSIGLDADGHPRIIPGISRTSPASTRFAVGEMLFHAAHGRPWEQSPLPVSVALDGCSQPLQTLVAQLLGDSCAVSGLNDTLDEVSAALRRTGAASALPLLPAEPDLDPGKALTARLRAAKSPTPVRRPDTAMTPGRNEATGTASRLRAASREGVPRRSRGRHRGRMSPNRLTRLSSTFGEGCRSLLDRLPSVERRPQKPTTGLRAWALIAVLVTILGGAVMVRTWSTEGTAASVSSPEDSVPSSAEGSVPGTREPDSDAGRMSDRDAGRMSDSQILALLDDLCRKRSDALSAGDEQALANLTVPDSSAAAADELLDLHAFVGNDYAIDLDDPVVREQTDNHILVRTRMSTSVTSEGKEAGFEPTHVEFELVPHGSAWKILAVTEIVG</sequence>
<keyword evidence="3" id="KW-1185">Reference proteome</keyword>
<feature type="compositionally biased region" description="Low complexity" evidence="1">
    <location>
        <begin position="335"/>
        <end position="349"/>
    </location>
</feature>
<reference evidence="2 3" key="1">
    <citation type="submission" date="2019-07" db="EMBL/GenBank/DDBJ databases">
        <title>Draft genome sequence of Brevibacterium aurantiacum XU54 isolated from Xinjiang China.</title>
        <authorList>
            <person name="Xu X."/>
        </authorList>
    </citation>
    <scope>NUCLEOTIDE SEQUENCE [LARGE SCALE GENOMIC DNA]</scope>
    <source>
        <strain evidence="2 3">XU54</strain>
    </source>
</reference>
<comment type="caution">
    <text evidence="2">The sequence shown here is derived from an EMBL/GenBank/DDBJ whole genome shotgun (WGS) entry which is preliminary data.</text>
</comment>
<name>A0A556CJV0_BREAU</name>
<dbReference type="Proteomes" id="UP000316406">
    <property type="component" value="Unassembled WGS sequence"/>
</dbReference>
<dbReference type="OrthoDB" id="4806749at2"/>
<dbReference type="EMBL" id="VLTK01000003">
    <property type="protein sequence ID" value="TSI17704.1"/>
    <property type="molecule type" value="Genomic_DNA"/>
</dbReference>
<organism evidence="2 3">
    <name type="scientific">Brevibacterium aurantiacum</name>
    <dbReference type="NCBI Taxonomy" id="273384"/>
    <lineage>
        <taxon>Bacteria</taxon>
        <taxon>Bacillati</taxon>
        <taxon>Actinomycetota</taxon>
        <taxon>Actinomycetes</taxon>
        <taxon>Micrococcales</taxon>
        <taxon>Brevibacteriaceae</taxon>
        <taxon>Brevibacterium</taxon>
    </lineage>
</organism>
<evidence type="ECO:0000313" key="3">
    <source>
        <dbReference type="Proteomes" id="UP000316406"/>
    </source>
</evidence>
<dbReference type="RefSeq" id="WP_143921620.1">
    <property type="nucleotide sequence ID" value="NZ_VLTK01000003.1"/>
</dbReference>
<proteinExistence type="predicted"/>
<feature type="compositionally biased region" description="Basic residues" evidence="1">
    <location>
        <begin position="259"/>
        <end position="268"/>
    </location>
</feature>
<feature type="region of interest" description="Disordered" evidence="1">
    <location>
        <begin position="334"/>
        <end position="370"/>
    </location>
</feature>
<accession>A0A556CJV0</accession>
<dbReference type="AlphaFoldDB" id="A0A556CJV0"/>
<protein>
    <submittedName>
        <fullName evidence="2">Uncharacterized protein</fullName>
    </submittedName>
</protein>
<feature type="compositionally biased region" description="Basic and acidic residues" evidence="1">
    <location>
        <begin position="356"/>
        <end position="370"/>
    </location>
</feature>